<keyword evidence="2" id="KW-0378">Hydrolase</keyword>
<name>A0A7I7L627_9MYCO</name>
<keyword evidence="3" id="KW-1185">Reference proteome</keyword>
<evidence type="ECO:0000313" key="3">
    <source>
        <dbReference type="Proteomes" id="UP000467164"/>
    </source>
</evidence>
<feature type="domain" description="Amidohydrolase-related" evidence="1">
    <location>
        <begin position="14"/>
        <end position="256"/>
    </location>
</feature>
<evidence type="ECO:0000259" key="1">
    <source>
        <dbReference type="Pfam" id="PF04909"/>
    </source>
</evidence>
<accession>A0A7I7L627</accession>
<dbReference type="AlphaFoldDB" id="A0A7I7L627"/>
<dbReference type="KEGG" id="msho:MSHO_08760"/>
<reference evidence="2 3" key="1">
    <citation type="journal article" date="2019" name="Emerg. Microbes Infect.">
        <title>Comprehensive subspecies identification of 175 nontuberculous mycobacteria species based on 7547 genomic profiles.</title>
        <authorList>
            <person name="Matsumoto Y."/>
            <person name="Kinjo T."/>
            <person name="Motooka D."/>
            <person name="Nabeya D."/>
            <person name="Jung N."/>
            <person name="Uechi K."/>
            <person name="Horii T."/>
            <person name="Iida T."/>
            <person name="Fujita J."/>
            <person name="Nakamura S."/>
        </authorList>
    </citation>
    <scope>NUCLEOTIDE SEQUENCE [LARGE SCALE GENOMIC DNA]</scope>
    <source>
        <strain evidence="2 3">JCM 12657</strain>
    </source>
</reference>
<protein>
    <submittedName>
        <fullName evidence="2">2-pyrone-4,6-dicarboxylate hydrolase</fullName>
    </submittedName>
</protein>
<dbReference type="EMBL" id="AP022572">
    <property type="protein sequence ID" value="BBX55531.1"/>
    <property type="molecule type" value="Genomic_DNA"/>
</dbReference>
<dbReference type="InterPro" id="IPR052358">
    <property type="entry name" value="Aro_Compnd_Degr_Hydrolases"/>
</dbReference>
<dbReference type="Proteomes" id="UP000467164">
    <property type="component" value="Chromosome"/>
</dbReference>
<dbReference type="GO" id="GO:0016787">
    <property type="term" value="F:hydrolase activity"/>
    <property type="evidence" value="ECO:0007669"/>
    <property type="project" value="UniProtKB-KW"/>
</dbReference>
<dbReference type="InterPro" id="IPR032466">
    <property type="entry name" value="Metal_Hydrolase"/>
</dbReference>
<dbReference type="PANTHER" id="PTHR35563:SF2">
    <property type="entry name" value="BARREL METAL-DEPENDENT HYDROLASE, PUTATIVE (AFU_ORTHOLOGUE AFUA_1G16240)-RELATED"/>
    <property type="match status" value="1"/>
</dbReference>
<sequence length="262" mass="28331">MRASQRQPPARLFDAHFHIIDPSFPLIGNDGYFPPAFTIGDYRARTAGLGIRGGAVVSGSFQGFDQGYLRDSLARLGPGFVGVTQLPSTTSDAEIRDLDAAGIRAVRFNLYRGGSETIDELNSFARRVHDIAGWHVELYVDAAHLGQSADQLIALPAVSIDHLGMSAEGVELLLPLVDKGIRVKATGFGRVGLDVRDTVKTIHAVNPDALMFGTDLPSTRARRPFEDSDIDLISEALGDAGASKVLWENSAAFYRLPEAQDR</sequence>
<dbReference type="RefSeq" id="WP_198966659.1">
    <property type="nucleotide sequence ID" value="NZ_AP022572.1"/>
</dbReference>
<dbReference type="InterPro" id="IPR006680">
    <property type="entry name" value="Amidohydro-rel"/>
</dbReference>
<dbReference type="Pfam" id="PF04909">
    <property type="entry name" value="Amidohydro_2"/>
    <property type="match status" value="1"/>
</dbReference>
<organism evidence="2 3">
    <name type="scientific">Mycobacterium shottsii</name>
    <dbReference type="NCBI Taxonomy" id="133549"/>
    <lineage>
        <taxon>Bacteria</taxon>
        <taxon>Bacillati</taxon>
        <taxon>Actinomycetota</taxon>
        <taxon>Actinomycetes</taxon>
        <taxon>Mycobacteriales</taxon>
        <taxon>Mycobacteriaceae</taxon>
        <taxon>Mycobacterium</taxon>
        <taxon>Mycobacterium ulcerans group</taxon>
    </lineage>
</organism>
<gene>
    <name evidence="2" type="ORF">MSHO_08760</name>
</gene>
<evidence type="ECO:0000313" key="2">
    <source>
        <dbReference type="EMBL" id="BBX55531.1"/>
    </source>
</evidence>
<proteinExistence type="predicted"/>
<dbReference type="Gene3D" id="3.20.20.140">
    <property type="entry name" value="Metal-dependent hydrolases"/>
    <property type="match status" value="1"/>
</dbReference>
<dbReference type="PANTHER" id="PTHR35563">
    <property type="entry name" value="BARREL METAL-DEPENDENT HYDROLASE, PUTATIVE (AFU_ORTHOLOGUE AFUA_1G16240)-RELATED"/>
    <property type="match status" value="1"/>
</dbReference>
<dbReference type="SUPFAM" id="SSF51556">
    <property type="entry name" value="Metallo-dependent hydrolases"/>
    <property type="match status" value="1"/>
</dbReference>